<accession>A0A160N158</accession>
<gene>
    <name evidence="2" type="ORF">ATSB10_13980</name>
</gene>
<organism evidence="2 3">
    <name type="scientific">Dyella thiooxydans</name>
    <dbReference type="NCBI Taxonomy" id="445710"/>
    <lineage>
        <taxon>Bacteria</taxon>
        <taxon>Pseudomonadati</taxon>
        <taxon>Pseudomonadota</taxon>
        <taxon>Gammaproteobacteria</taxon>
        <taxon>Lysobacterales</taxon>
        <taxon>Rhodanobacteraceae</taxon>
        <taxon>Dyella</taxon>
    </lineage>
</organism>
<dbReference type="AlphaFoldDB" id="A0A160N158"/>
<dbReference type="PATRIC" id="fig|445710.3.peg.1394"/>
<keyword evidence="3" id="KW-1185">Reference proteome</keyword>
<dbReference type="Proteomes" id="UP000077255">
    <property type="component" value="Chromosome"/>
</dbReference>
<evidence type="ECO:0000313" key="2">
    <source>
        <dbReference type="EMBL" id="AND68852.1"/>
    </source>
</evidence>
<dbReference type="OrthoDB" id="9804872at2"/>
<sequence length="270" mass="29205">MQLHIRHETTYRYEQAASLIVQALRMWPAPADGQRIRDWQVSVDGRKLQPTCTDGFGNPVATHTIDRSVETVRIAVRGHVETRDLHGVQSDAQDTLPAAFYLAPTALTGTSPAMVAMAAQAAGTGGQIERLHRLCAGVRDHVDYLPDVTDAETTAIEAFAAARGVCQDHAHVMIACARALGFPARYVSGYLCPRGESAAASHAWAEILVDDLGWVGFDAANRQCPDESYVRIACGRDYRDAAPVRGVRRGGIAETLEVEVSIAETAQQAQ</sequence>
<dbReference type="InterPro" id="IPR002931">
    <property type="entry name" value="Transglutaminase-like"/>
</dbReference>
<dbReference type="STRING" id="445710.ATSB10_13980"/>
<dbReference type="SMART" id="SM00460">
    <property type="entry name" value="TGc"/>
    <property type="match status" value="1"/>
</dbReference>
<dbReference type="Pfam" id="PF08379">
    <property type="entry name" value="Bact_transglu_N"/>
    <property type="match status" value="1"/>
</dbReference>
<protein>
    <recommendedName>
        <fullName evidence="1">Transglutaminase-like domain-containing protein</fullName>
    </recommendedName>
</protein>
<dbReference type="EMBL" id="CP014841">
    <property type="protein sequence ID" value="AND68852.1"/>
    <property type="molecule type" value="Genomic_DNA"/>
</dbReference>
<evidence type="ECO:0000313" key="3">
    <source>
        <dbReference type="Proteomes" id="UP000077255"/>
    </source>
</evidence>
<dbReference type="KEGG" id="dtx:ATSB10_13980"/>
<dbReference type="Pfam" id="PF01841">
    <property type="entry name" value="Transglut_core"/>
    <property type="match status" value="1"/>
</dbReference>
<dbReference type="PANTHER" id="PTHR33490:SF6">
    <property type="entry name" value="SLL1049 PROTEIN"/>
    <property type="match status" value="1"/>
</dbReference>
<reference evidence="2 3" key="1">
    <citation type="submission" date="2016-02" db="EMBL/GenBank/DDBJ databases">
        <title>Complete genome sequencing and analysis of ATSB10, Dyella thiooxydans isolated from rhizosphere soil of sunflower (Helianthus annuus L.).</title>
        <authorList>
            <person name="Lee Y."/>
            <person name="Hwangbo K."/>
            <person name="Chung H."/>
            <person name="Yoo J."/>
            <person name="Kim K.Y."/>
            <person name="Sa T.M."/>
            <person name="Um Y."/>
            <person name="Madhaiyan M."/>
        </authorList>
    </citation>
    <scope>NUCLEOTIDE SEQUENCE [LARGE SCALE GENOMIC DNA]</scope>
    <source>
        <strain evidence="2 3">ATSB10</strain>
    </source>
</reference>
<proteinExistence type="predicted"/>
<dbReference type="Gene3D" id="3.10.620.30">
    <property type="match status" value="1"/>
</dbReference>
<feature type="domain" description="Transglutaminase-like" evidence="1">
    <location>
        <begin position="158"/>
        <end position="221"/>
    </location>
</feature>
<dbReference type="InterPro" id="IPR013589">
    <property type="entry name" value="Bac_transglu_N"/>
</dbReference>
<dbReference type="RefSeq" id="WP_063671529.1">
    <property type="nucleotide sequence ID" value="NZ_CP014841.1"/>
</dbReference>
<dbReference type="SUPFAM" id="SSF54001">
    <property type="entry name" value="Cysteine proteinases"/>
    <property type="match status" value="1"/>
</dbReference>
<evidence type="ECO:0000259" key="1">
    <source>
        <dbReference type="SMART" id="SM00460"/>
    </source>
</evidence>
<dbReference type="InterPro" id="IPR038765">
    <property type="entry name" value="Papain-like_cys_pep_sf"/>
</dbReference>
<dbReference type="PANTHER" id="PTHR33490">
    <property type="entry name" value="BLR5614 PROTEIN-RELATED"/>
    <property type="match status" value="1"/>
</dbReference>
<name>A0A160N158_9GAMM</name>